<reference evidence="1" key="2">
    <citation type="journal article" date="2015" name="Data Brief">
        <title>Shoot transcriptome of the giant reed, Arundo donax.</title>
        <authorList>
            <person name="Barrero R.A."/>
            <person name="Guerrero F.D."/>
            <person name="Moolhuijzen P."/>
            <person name="Goolsby J.A."/>
            <person name="Tidwell J."/>
            <person name="Bellgard S.E."/>
            <person name="Bellgard M.I."/>
        </authorList>
    </citation>
    <scope>NUCLEOTIDE SEQUENCE</scope>
    <source>
        <tissue evidence="1">Shoot tissue taken approximately 20 cm above the soil surface</tissue>
    </source>
</reference>
<accession>A0A0A9DX92</accession>
<organism evidence="1">
    <name type="scientific">Arundo donax</name>
    <name type="common">Giant reed</name>
    <name type="synonym">Donax arundinaceus</name>
    <dbReference type="NCBI Taxonomy" id="35708"/>
    <lineage>
        <taxon>Eukaryota</taxon>
        <taxon>Viridiplantae</taxon>
        <taxon>Streptophyta</taxon>
        <taxon>Embryophyta</taxon>
        <taxon>Tracheophyta</taxon>
        <taxon>Spermatophyta</taxon>
        <taxon>Magnoliopsida</taxon>
        <taxon>Liliopsida</taxon>
        <taxon>Poales</taxon>
        <taxon>Poaceae</taxon>
        <taxon>PACMAD clade</taxon>
        <taxon>Arundinoideae</taxon>
        <taxon>Arundineae</taxon>
        <taxon>Arundo</taxon>
    </lineage>
</organism>
<proteinExistence type="predicted"/>
<name>A0A0A9DX92_ARUDO</name>
<reference evidence="1" key="1">
    <citation type="submission" date="2014-09" db="EMBL/GenBank/DDBJ databases">
        <authorList>
            <person name="Magalhaes I.L.F."/>
            <person name="Oliveira U."/>
            <person name="Santos F.R."/>
            <person name="Vidigal T.H.D.A."/>
            <person name="Brescovit A.D."/>
            <person name="Santos A.J."/>
        </authorList>
    </citation>
    <scope>NUCLEOTIDE SEQUENCE</scope>
    <source>
        <tissue evidence="1">Shoot tissue taken approximately 20 cm above the soil surface</tissue>
    </source>
</reference>
<evidence type="ECO:0000313" key="1">
    <source>
        <dbReference type="EMBL" id="JAD91318.1"/>
    </source>
</evidence>
<protein>
    <submittedName>
        <fullName evidence="1">Uncharacterized protein</fullName>
    </submittedName>
</protein>
<sequence>MSWSLASTDRSDCLTASKRFCLSSISVFT</sequence>
<dbReference type="EMBL" id="GBRH01206577">
    <property type="protein sequence ID" value="JAD91318.1"/>
    <property type="molecule type" value="Transcribed_RNA"/>
</dbReference>
<dbReference type="AlphaFoldDB" id="A0A0A9DX92"/>